<dbReference type="Proteomes" id="UP000829817">
    <property type="component" value="Chromosome"/>
</dbReference>
<evidence type="ECO:0008006" key="3">
    <source>
        <dbReference type="Google" id="ProtNLM"/>
    </source>
</evidence>
<organism evidence="1 2">
    <name type="scientific">Uruburuella testudinis</name>
    <dbReference type="NCBI Taxonomy" id="1282863"/>
    <lineage>
        <taxon>Bacteria</taxon>
        <taxon>Pseudomonadati</taxon>
        <taxon>Pseudomonadota</taxon>
        <taxon>Betaproteobacteria</taxon>
        <taxon>Neisseriales</taxon>
        <taxon>Neisseriaceae</taxon>
        <taxon>Uruburuella</taxon>
    </lineage>
</organism>
<reference evidence="1 2" key="1">
    <citation type="journal article" date="2022" name="Res Sq">
        <title>Evolution of multicellular longitudinally dividing oral cavity symbionts (Neisseriaceae).</title>
        <authorList>
            <person name="Nyongesa S."/>
            <person name="Weber P."/>
            <person name="Bernet E."/>
            <person name="Pullido F."/>
            <person name="Nieckarz M."/>
            <person name="Delaby M."/>
            <person name="Nieves C."/>
            <person name="Viehboeck T."/>
            <person name="Krause N."/>
            <person name="Rivera-Millot A."/>
            <person name="Nakamura A."/>
            <person name="Vischer N."/>
            <person name="VanNieuwenhze M."/>
            <person name="Brun Y."/>
            <person name="Cava F."/>
            <person name="Bulgheresi S."/>
            <person name="Veyrier F."/>
        </authorList>
    </citation>
    <scope>NUCLEOTIDE SEQUENCE [LARGE SCALE GENOMIC DNA]</scope>
    <source>
        <strain evidence="1 2">CCUG 63373m</strain>
    </source>
</reference>
<dbReference type="RefSeq" id="WP_244784238.1">
    <property type="nucleotide sequence ID" value="NZ_CP091508.1"/>
</dbReference>
<protein>
    <recommendedName>
        <fullName evidence="3">ParG protein</fullName>
    </recommendedName>
</protein>
<keyword evidence="2" id="KW-1185">Reference proteome</keyword>
<sequence>MANANTEHSRKLRAATAAKVQKEKLASGEYAQITLRTDTKTMADFKAILDDIGGKRPEALKKLIEIYWAQK</sequence>
<gene>
    <name evidence="1" type="ORF">LVJ83_09325</name>
</gene>
<accession>A0ABY4DQE7</accession>
<proteinExistence type="predicted"/>
<name>A0ABY4DQE7_9NEIS</name>
<evidence type="ECO:0000313" key="2">
    <source>
        <dbReference type="Proteomes" id="UP000829817"/>
    </source>
</evidence>
<dbReference type="EMBL" id="CP091508">
    <property type="protein sequence ID" value="UOO81173.1"/>
    <property type="molecule type" value="Genomic_DNA"/>
</dbReference>
<evidence type="ECO:0000313" key="1">
    <source>
        <dbReference type="EMBL" id="UOO81173.1"/>
    </source>
</evidence>